<dbReference type="InterPro" id="IPR019080">
    <property type="entry name" value="YqaJ_viral_recombinase"/>
</dbReference>
<dbReference type="InterPro" id="IPR017482">
    <property type="entry name" value="Lambda-type_endonuclease"/>
</dbReference>
<dbReference type="Pfam" id="PF09588">
    <property type="entry name" value="YqaJ"/>
    <property type="match status" value="1"/>
</dbReference>
<proteinExistence type="predicted"/>
<comment type="caution">
    <text evidence="3">The sequence shown here is derived from an EMBL/GenBank/DDBJ whole genome shotgun (WGS) entry which is preliminary data.</text>
</comment>
<reference evidence="3" key="1">
    <citation type="submission" date="2020-08" db="EMBL/GenBank/DDBJ databases">
        <title>Genome public.</title>
        <authorList>
            <person name="Liu C."/>
            <person name="Sun Q."/>
        </authorList>
    </citation>
    <scope>NUCLEOTIDE SEQUENCE</scope>
    <source>
        <strain evidence="3">BX15</strain>
    </source>
</reference>
<dbReference type="PANTHER" id="PTHR46609:SF6">
    <property type="entry name" value="EXONUCLEASE, PHAGE-TYPE_RECB, C-TERMINAL DOMAIN-CONTAINING PROTEIN-RELATED"/>
    <property type="match status" value="1"/>
</dbReference>
<dbReference type="GO" id="GO:0016787">
    <property type="term" value="F:hydrolase activity"/>
    <property type="evidence" value="ECO:0007669"/>
    <property type="project" value="UniProtKB-KW"/>
</dbReference>
<dbReference type="EMBL" id="JACOQI010000001">
    <property type="protein sequence ID" value="MBC5769012.1"/>
    <property type="molecule type" value="Genomic_DNA"/>
</dbReference>
<dbReference type="SUPFAM" id="SSF52980">
    <property type="entry name" value="Restriction endonuclease-like"/>
    <property type="match status" value="1"/>
</dbReference>
<dbReference type="PANTHER" id="PTHR46609">
    <property type="entry name" value="EXONUCLEASE, PHAGE-TYPE/RECB, C-TERMINAL DOMAIN-CONTAINING PROTEIN"/>
    <property type="match status" value="1"/>
</dbReference>
<evidence type="ECO:0000259" key="2">
    <source>
        <dbReference type="Pfam" id="PF09588"/>
    </source>
</evidence>
<evidence type="ECO:0000313" key="4">
    <source>
        <dbReference type="Proteomes" id="UP000620327"/>
    </source>
</evidence>
<sequence>MRGIQRVSTKGMSREEWLMRRRKTIGGSDAAGIVGLSRWTSPFSVWADKTGRAAEKEDTEAMRQGRDLEDYVARRWMEETGKRVYRLPAMLYHPKYPFAHADVDRMVMGENAGLECKTTFSLDLKQFNGVEFPVQYYAQCVHYLAVTGADRWYLAVLAYGRGFFAFVLERDQAEIDALMAAEADFWKLVEQDTPPNADGSEATSAALREIFPISEQTTADLFGRDTVLREYMRLKEDKKALDTRIGEIENTIKADMGEAESGLCGSFHISWKSQSRRTFQAKEFAKDHPSIDLAPYYKNTSLRPFKVTETREAG</sequence>
<dbReference type="NCBIfam" id="TIGR03033">
    <property type="entry name" value="phage_rel_nuc"/>
    <property type="match status" value="1"/>
</dbReference>
<dbReference type="Proteomes" id="UP000620327">
    <property type="component" value="Unassembled WGS sequence"/>
</dbReference>
<keyword evidence="4" id="KW-1185">Reference proteome</keyword>
<dbReference type="AlphaFoldDB" id="A0A923S9G3"/>
<dbReference type="InterPro" id="IPR051703">
    <property type="entry name" value="NF-kappa-B_Signaling_Reg"/>
</dbReference>
<dbReference type="Gene3D" id="3.90.320.10">
    <property type="match status" value="1"/>
</dbReference>
<accession>A0A923S9G3</accession>
<dbReference type="RefSeq" id="WP_187013404.1">
    <property type="nucleotide sequence ID" value="NZ_JACOQI010000001.1"/>
</dbReference>
<feature type="domain" description="YqaJ viral recombinase" evidence="2">
    <location>
        <begin position="16"/>
        <end position="149"/>
    </location>
</feature>
<protein>
    <submittedName>
        <fullName evidence="3">YqaJ viral recombinase family protein</fullName>
    </submittedName>
</protein>
<gene>
    <name evidence="3" type="ORF">H8Z83_01435</name>
</gene>
<name>A0A923S9G3_9FIRM</name>
<organism evidence="3 4">
    <name type="scientific">Dysosmobacter segnis</name>
    <dbReference type="NCBI Taxonomy" id="2763042"/>
    <lineage>
        <taxon>Bacteria</taxon>
        <taxon>Bacillati</taxon>
        <taxon>Bacillota</taxon>
        <taxon>Clostridia</taxon>
        <taxon>Eubacteriales</taxon>
        <taxon>Oscillospiraceae</taxon>
        <taxon>Dysosmobacter</taxon>
    </lineage>
</organism>
<keyword evidence="1" id="KW-0378">Hydrolase</keyword>
<dbReference type="InterPro" id="IPR011335">
    <property type="entry name" value="Restrct_endonuc-II-like"/>
</dbReference>
<evidence type="ECO:0000313" key="3">
    <source>
        <dbReference type="EMBL" id="MBC5769012.1"/>
    </source>
</evidence>
<dbReference type="InterPro" id="IPR011604">
    <property type="entry name" value="PDDEXK-like_dom_sf"/>
</dbReference>
<evidence type="ECO:0000256" key="1">
    <source>
        <dbReference type="ARBA" id="ARBA00022801"/>
    </source>
</evidence>